<evidence type="ECO:0000313" key="2">
    <source>
        <dbReference type="Proteomes" id="UP000472916"/>
    </source>
</evidence>
<dbReference type="AlphaFoldDB" id="A0A6L8S306"/>
<evidence type="ECO:0000313" key="1">
    <source>
        <dbReference type="EMBL" id="MZK42941.1"/>
    </source>
</evidence>
<gene>
    <name evidence="1" type="ORF">GT528_14950</name>
</gene>
<dbReference type="EMBL" id="WWSC01000028">
    <property type="protein sequence ID" value="MZK42941.1"/>
    <property type="molecule type" value="Genomic_DNA"/>
</dbReference>
<proteinExistence type="predicted"/>
<name>A0A6L8S306_9FIRM</name>
<sequence>MSNDKRVYRLLKSKKISVGKAEDGTFLCSIPHNGNKEILDIHSSNFRIAFKSFWKKEYGELLNDKEVQEIISILEVECYESKNKIQRNHRIYTKGRMLIYQLNTDNNTSVRIEDGECEIEETPDFMFYTDRNFKNQVEPDLNVMPEELLPYIRKHFNVKDEDDVILISILIVSSMLRLMNGCYRLRMNWQYCHRMKRIMSL</sequence>
<accession>A0A6L8S306</accession>
<protein>
    <submittedName>
        <fullName evidence="1">Uncharacterized protein</fullName>
    </submittedName>
</protein>
<comment type="caution">
    <text evidence="1">The sequence shown here is derived from an EMBL/GenBank/DDBJ whole genome shotgun (WGS) entry which is preliminary data.</text>
</comment>
<dbReference type="RefSeq" id="WP_130097045.1">
    <property type="nucleotide sequence ID" value="NZ_RCYC01000032.1"/>
</dbReference>
<dbReference type="Proteomes" id="UP000472916">
    <property type="component" value="Unassembled WGS sequence"/>
</dbReference>
<reference evidence="1 2" key="1">
    <citation type="journal article" date="2019" name="Nat. Med.">
        <title>A library of human gut bacterial isolates paired with longitudinal multiomics data enables mechanistic microbiome research.</title>
        <authorList>
            <person name="Poyet M."/>
            <person name="Groussin M."/>
            <person name="Gibbons S.M."/>
            <person name="Avila-Pacheco J."/>
            <person name="Jiang X."/>
            <person name="Kearney S.M."/>
            <person name="Perrotta A.R."/>
            <person name="Berdy B."/>
            <person name="Zhao S."/>
            <person name="Lieberman T.D."/>
            <person name="Swanson P.K."/>
            <person name="Smith M."/>
            <person name="Roesemann S."/>
            <person name="Alexander J.E."/>
            <person name="Rich S.A."/>
            <person name="Livny J."/>
            <person name="Vlamakis H."/>
            <person name="Clish C."/>
            <person name="Bullock K."/>
            <person name="Deik A."/>
            <person name="Scott J."/>
            <person name="Pierce K.A."/>
            <person name="Xavier R.J."/>
            <person name="Alm E.J."/>
        </authorList>
    </citation>
    <scope>NUCLEOTIDE SEQUENCE [LARGE SCALE GENOMIC DNA]</scope>
    <source>
        <strain evidence="1 2">BIOML-A6</strain>
    </source>
</reference>
<organism evidence="1 2">
    <name type="scientific">Dorea longicatena</name>
    <dbReference type="NCBI Taxonomy" id="88431"/>
    <lineage>
        <taxon>Bacteria</taxon>
        <taxon>Bacillati</taxon>
        <taxon>Bacillota</taxon>
        <taxon>Clostridia</taxon>
        <taxon>Lachnospirales</taxon>
        <taxon>Lachnospiraceae</taxon>
        <taxon>Dorea</taxon>
    </lineage>
</organism>